<dbReference type="AlphaFoldDB" id="A0A1V9G8X8"/>
<feature type="signal peptide" evidence="2">
    <location>
        <begin position="1"/>
        <end position="18"/>
    </location>
</feature>
<comment type="caution">
    <text evidence="3">The sequence shown here is derived from an EMBL/GenBank/DDBJ whole genome shotgun (WGS) entry which is preliminary data.</text>
</comment>
<keyword evidence="4" id="KW-1185">Reference proteome</keyword>
<keyword evidence="2" id="KW-0732">Signal</keyword>
<feature type="compositionally biased region" description="Basic and acidic residues" evidence="1">
    <location>
        <begin position="125"/>
        <end position="148"/>
    </location>
</feature>
<dbReference type="OrthoDB" id="676596at2"/>
<sequence>MKKIFTLIAIMFSITAFAAPGPKTSRIAISNNDRSMMQVKIDGAMYNLGSSLVLENIRSGNHSITIFKTESFGFRKRTQMIYNSSMFISPAQLINIDINRTGKIVVRTSSDKFNGYDRNNGYGRDNNDRYNNGRDDRNRDYDNRYERH</sequence>
<evidence type="ECO:0000256" key="2">
    <source>
        <dbReference type="SAM" id="SignalP"/>
    </source>
</evidence>
<evidence type="ECO:0008006" key="5">
    <source>
        <dbReference type="Google" id="ProtNLM"/>
    </source>
</evidence>
<organism evidence="3 4">
    <name type="scientific">Niastella vici</name>
    <dbReference type="NCBI Taxonomy" id="1703345"/>
    <lineage>
        <taxon>Bacteria</taxon>
        <taxon>Pseudomonadati</taxon>
        <taxon>Bacteroidota</taxon>
        <taxon>Chitinophagia</taxon>
        <taxon>Chitinophagales</taxon>
        <taxon>Chitinophagaceae</taxon>
        <taxon>Niastella</taxon>
    </lineage>
</organism>
<gene>
    <name evidence="3" type="ORF">A3860_01700</name>
</gene>
<dbReference type="EMBL" id="LVYD01000001">
    <property type="protein sequence ID" value="OQP67099.1"/>
    <property type="molecule type" value="Genomic_DNA"/>
</dbReference>
<feature type="region of interest" description="Disordered" evidence="1">
    <location>
        <begin position="115"/>
        <end position="148"/>
    </location>
</feature>
<evidence type="ECO:0000256" key="1">
    <source>
        <dbReference type="SAM" id="MobiDB-lite"/>
    </source>
</evidence>
<proteinExistence type="predicted"/>
<protein>
    <recommendedName>
        <fullName evidence="5">PEGA domain-containing protein</fullName>
    </recommendedName>
</protein>
<name>A0A1V9G8X8_9BACT</name>
<feature type="chain" id="PRO_5012686774" description="PEGA domain-containing protein" evidence="2">
    <location>
        <begin position="19"/>
        <end position="148"/>
    </location>
</feature>
<dbReference type="Proteomes" id="UP000192796">
    <property type="component" value="Unassembled WGS sequence"/>
</dbReference>
<reference evidence="3 4" key="1">
    <citation type="submission" date="2016-03" db="EMBL/GenBank/DDBJ databases">
        <title>Niastella vici sp. nov., isolated from farmland soil.</title>
        <authorList>
            <person name="Chen L."/>
            <person name="Wang D."/>
            <person name="Yang S."/>
            <person name="Wang G."/>
        </authorList>
    </citation>
    <scope>NUCLEOTIDE SEQUENCE [LARGE SCALE GENOMIC DNA]</scope>
    <source>
        <strain evidence="3 4">DJ57</strain>
    </source>
</reference>
<evidence type="ECO:0000313" key="3">
    <source>
        <dbReference type="EMBL" id="OQP67099.1"/>
    </source>
</evidence>
<evidence type="ECO:0000313" key="4">
    <source>
        <dbReference type="Proteomes" id="UP000192796"/>
    </source>
</evidence>
<dbReference type="RefSeq" id="WP_081144794.1">
    <property type="nucleotide sequence ID" value="NZ_LVYD01000001.1"/>
</dbReference>
<accession>A0A1V9G8X8</accession>